<keyword evidence="7" id="KW-0406">Ion transport</keyword>
<dbReference type="InterPro" id="IPR045275">
    <property type="entry name" value="MscS_archaea/bacteria_type"/>
</dbReference>
<keyword evidence="4 7" id="KW-0812">Transmembrane</keyword>
<dbReference type="Proteomes" id="UP001595528">
    <property type="component" value="Unassembled WGS sequence"/>
</dbReference>
<evidence type="ECO:0000259" key="9">
    <source>
        <dbReference type="Pfam" id="PF21082"/>
    </source>
</evidence>
<dbReference type="RefSeq" id="WP_379905584.1">
    <property type="nucleotide sequence ID" value="NZ_JBHRTR010000046.1"/>
</dbReference>
<keyword evidence="7" id="KW-0813">Transport</keyword>
<evidence type="ECO:0000256" key="7">
    <source>
        <dbReference type="RuleBase" id="RU369025"/>
    </source>
</evidence>
<evidence type="ECO:0000256" key="6">
    <source>
        <dbReference type="ARBA" id="ARBA00023136"/>
    </source>
</evidence>
<keyword evidence="12" id="KW-1185">Reference proteome</keyword>
<dbReference type="InterPro" id="IPR011014">
    <property type="entry name" value="MscS_channel_TM-2"/>
</dbReference>
<dbReference type="InterPro" id="IPR049142">
    <property type="entry name" value="MS_channel_1st"/>
</dbReference>
<dbReference type="EMBL" id="JBHRTR010000046">
    <property type="protein sequence ID" value="MFC3230424.1"/>
    <property type="molecule type" value="Genomic_DNA"/>
</dbReference>
<feature type="domain" description="Mechanosensitive ion channel MscS C-terminal" evidence="9">
    <location>
        <begin position="183"/>
        <end position="264"/>
    </location>
</feature>
<evidence type="ECO:0000313" key="11">
    <source>
        <dbReference type="EMBL" id="MFC3230424.1"/>
    </source>
</evidence>
<dbReference type="Pfam" id="PF21088">
    <property type="entry name" value="MS_channel_1st"/>
    <property type="match status" value="1"/>
</dbReference>
<dbReference type="PANTHER" id="PTHR30221:SF1">
    <property type="entry name" value="SMALL-CONDUCTANCE MECHANOSENSITIVE CHANNEL"/>
    <property type="match status" value="1"/>
</dbReference>
<comment type="subunit">
    <text evidence="7">Homoheptamer.</text>
</comment>
<gene>
    <name evidence="11" type="ORF">ACFOGJ_24460</name>
</gene>
<dbReference type="Gene3D" id="2.30.30.60">
    <property type="match status" value="1"/>
</dbReference>
<keyword evidence="7" id="KW-0407">Ion channel</keyword>
<comment type="caution">
    <text evidence="11">The sequence shown here is derived from an EMBL/GenBank/DDBJ whole genome shotgun (WGS) entry which is preliminary data.</text>
</comment>
<comment type="similarity">
    <text evidence="2 7">Belongs to the MscS (TC 1.A.23) family.</text>
</comment>
<feature type="domain" description="Mechanosensitive ion channel MscS" evidence="8">
    <location>
        <begin position="110"/>
        <end position="176"/>
    </location>
</feature>
<dbReference type="InterPro" id="IPR006685">
    <property type="entry name" value="MscS_channel_2nd"/>
</dbReference>
<dbReference type="Gene3D" id="1.10.287.1260">
    <property type="match status" value="1"/>
</dbReference>
<keyword evidence="5 7" id="KW-1133">Transmembrane helix</keyword>
<dbReference type="InterPro" id="IPR010920">
    <property type="entry name" value="LSM_dom_sf"/>
</dbReference>
<evidence type="ECO:0000256" key="1">
    <source>
        <dbReference type="ARBA" id="ARBA00004651"/>
    </source>
</evidence>
<organism evidence="11 12">
    <name type="scientific">Marinibaculum pumilum</name>
    <dbReference type="NCBI Taxonomy" id="1766165"/>
    <lineage>
        <taxon>Bacteria</taxon>
        <taxon>Pseudomonadati</taxon>
        <taxon>Pseudomonadota</taxon>
        <taxon>Alphaproteobacteria</taxon>
        <taxon>Rhodospirillales</taxon>
        <taxon>Rhodospirillaceae</taxon>
        <taxon>Marinibaculum</taxon>
    </lineage>
</organism>
<comment type="subcellular location">
    <subcellularLocation>
        <location evidence="7">Cell inner membrane</location>
        <topology evidence="7">Multi-pass membrane protein</topology>
    </subcellularLocation>
    <subcellularLocation>
        <location evidence="1">Cell membrane</location>
        <topology evidence="1">Multi-pass membrane protein</topology>
    </subcellularLocation>
</comment>
<feature type="transmembrane region" description="Helical" evidence="7">
    <location>
        <begin position="20"/>
        <end position="43"/>
    </location>
</feature>
<evidence type="ECO:0000256" key="3">
    <source>
        <dbReference type="ARBA" id="ARBA00022475"/>
    </source>
</evidence>
<evidence type="ECO:0000259" key="10">
    <source>
        <dbReference type="Pfam" id="PF21088"/>
    </source>
</evidence>
<sequence>MDDIIDGADAFQARALDLAVVYGSNLLAALLILVAGIVIAGWARGKVAWLLRRSGRVDSTLEGFLSGLARYGVLALTALIVLSQFGVETASLLAVLASAGLAIGLALQGTLSHVAAGVMLLFLRPFRVGEYIDAGGTAGTVQGIDLFATEMRSFDGIQTVVPNGRIWGQVLKNYSRSPTRRADVTIGIDYDADLDRAMAVMRDMVAADGRILADPAPQVFVGALGDSAVALTARFWVASGDLLAVQWDLTKGLKEAFDRTGIGIPFPTRTIHHVGAPSEAAAPAGPVPQPRDGGPA</sequence>
<comment type="function">
    <text evidence="7">Mechanosensitive channel that participates in the regulation of osmotic pressure changes within the cell, opening in response to stretch forces in the membrane lipid bilayer, without the need for other proteins. Contributes to normal resistance to hypoosmotic shock. Forms an ion channel of 1.0 nanosiemens conductance with a slight preference for anions.</text>
</comment>
<accession>A0ABV7L7P0</accession>
<dbReference type="InterPro" id="IPR023408">
    <property type="entry name" value="MscS_beta-dom_sf"/>
</dbReference>
<dbReference type="InterPro" id="IPR049278">
    <property type="entry name" value="MS_channel_C"/>
</dbReference>
<dbReference type="SUPFAM" id="SSF50182">
    <property type="entry name" value="Sm-like ribonucleoproteins"/>
    <property type="match status" value="1"/>
</dbReference>
<dbReference type="PANTHER" id="PTHR30221">
    <property type="entry name" value="SMALL-CONDUCTANCE MECHANOSENSITIVE CHANNEL"/>
    <property type="match status" value="1"/>
</dbReference>
<comment type="caution">
    <text evidence="7">Lacks conserved residue(s) required for the propagation of feature annotation.</text>
</comment>
<feature type="transmembrane region" description="Helical" evidence="7">
    <location>
        <begin position="64"/>
        <end position="87"/>
    </location>
</feature>
<name>A0ABV7L7P0_9PROT</name>
<proteinExistence type="inferred from homology"/>
<dbReference type="Pfam" id="PF21082">
    <property type="entry name" value="MS_channel_3rd"/>
    <property type="match status" value="1"/>
</dbReference>
<keyword evidence="7" id="KW-0997">Cell inner membrane</keyword>
<evidence type="ECO:0000256" key="4">
    <source>
        <dbReference type="ARBA" id="ARBA00022692"/>
    </source>
</evidence>
<protein>
    <recommendedName>
        <fullName evidence="7">Small-conductance mechanosensitive channel</fullName>
    </recommendedName>
</protein>
<keyword evidence="6 7" id="KW-0472">Membrane</keyword>
<feature type="domain" description="Mechanosensitive ion channel transmembrane helices 2/3" evidence="10">
    <location>
        <begin position="68"/>
        <end position="108"/>
    </location>
</feature>
<evidence type="ECO:0000313" key="12">
    <source>
        <dbReference type="Proteomes" id="UP001595528"/>
    </source>
</evidence>
<reference evidence="12" key="1">
    <citation type="journal article" date="2019" name="Int. J. Syst. Evol. Microbiol.">
        <title>The Global Catalogue of Microorganisms (GCM) 10K type strain sequencing project: providing services to taxonomists for standard genome sequencing and annotation.</title>
        <authorList>
            <consortium name="The Broad Institute Genomics Platform"/>
            <consortium name="The Broad Institute Genome Sequencing Center for Infectious Disease"/>
            <person name="Wu L."/>
            <person name="Ma J."/>
        </authorList>
    </citation>
    <scope>NUCLEOTIDE SEQUENCE [LARGE SCALE GENOMIC DNA]</scope>
    <source>
        <strain evidence="12">KCTC 42964</strain>
    </source>
</reference>
<evidence type="ECO:0000259" key="8">
    <source>
        <dbReference type="Pfam" id="PF00924"/>
    </source>
</evidence>
<keyword evidence="3" id="KW-1003">Cell membrane</keyword>
<dbReference type="Pfam" id="PF00924">
    <property type="entry name" value="MS_channel_2nd"/>
    <property type="match status" value="1"/>
</dbReference>
<evidence type="ECO:0000256" key="5">
    <source>
        <dbReference type="ARBA" id="ARBA00022989"/>
    </source>
</evidence>
<dbReference type="InterPro" id="IPR011066">
    <property type="entry name" value="MscS_channel_C_sf"/>
</dbReference>
<evidence type="ECO:0000256" key="2">
    <source>
        <dbReference type="ARBA" id="ARBA00008017"/>
    </source>
</evidence>
<feature type="transmembrane region" description="Helical" evidence="7">
    <location>
        <begin position="93"/>
        <end position="123"/>
    </location>
</feature>
<dbReference type="SUPFAM" id="SSF82861">
    <property type="entry name" value="Mechanosensitive channel protein MscS (YggB), transmembrane region"/>
    <property type="match status" value="1"/>
</dbReference>
<dbReference type="Gene3D" id="3.30.70.100">
    <property type="match status" value="1"/>
</dbReference>
<dbReference type="SUPFAM" id="SSF82689">
    <property type="entry name" value="Mechanosensitive channel protein MscS (YggB), C-terminal domain"/>
    <property type="match status" value="1"/>
</dbReference>